<sequence length="191" mass="21622">MMMIISPFTRPHLLLLLLLILDDMACINLFLELFRFLHNLFLIEMLLSTISDGILVYLISACSSFDVWSIVVRRFATKSSLTVSTMRHSLYFQKKGQLTIQEYLSKIKSLCDTLLAARNVISKQEQASIVLASLPVECESIRIVASTMNVPLDLLTEMLTDCEARQLDFVSNISLQANILNIMSLMIDVLD</sequence>
<name>A0A7J9HNU5_9ROSI</name>
<keyword evidence="3" id="KW-1185">Reference proteome</keyword>
<dbReference type="EMBL" id="JABFAD010000010">
    <property type="protein sequence ID" value="MBA0811403.1"/>
    <property type="molecule type" value="Genomic_DNA"/>
</dbReference>
<keyword evidence="1" id="KW-1133">Transmembrane helix</keyword>
<reference evidence="2 3" key="1">
    <citation type="journal article" date="2019" name="Genome Biol. Evol.">
        <title>Insights into the evolution of the New World diploid cottons (Gossypium, subgenus Houzingenia) based on genome sequencing.</title>
        <authorList>
            <person name="Grover C.E."/>
            <person name="Arick M.A. 2nd"/>
            <person name="Thrash A."/>
            <person name="Conover J.L."/>
            <person name="Sanders W.S."/>
            <person name="Peterson D.G."/>
            <person name="Frelichowski J.E."/>
            <person name="Scheffler J.A."/>
            <person name="Scheffler B.E."/>
            <person name="Wendel J.F."/>
        </authorList>
    </citation>
    <scope>NUCLEOTIDE SEQUENCE [LARGE SCALE GENOMIC DNA]</scope>
    <source>
        <strain evidence="2">0</strain>
        <tissue evidence="2">Leaf</tissue>
    </source>
</reference>
<dbReference type="AlphaFoldDB" id="A0A7J9HNU5"/>
<evidence type="ECO:0000313" key="2">
    <source>
        <dbReference type="EMBL" id="MBA0811403.1"/>
    </source>
</evidence>
<evidence type="ECO:0000256" key="1">
    <source>
        <dbReference type="SAM" id="Phobius"/>
    </source>
</evidence>
<dbReference type="PANTHER" id="PTHR47481">
    <property type="match status" value="1"/>
</dbReference>
<accession>A0A7J9HNU5</accession>
<keyword evidence="1" id="KW-0472">Membrane</keyword>
<evidence type="ECO:0000313" key="3">
    <source>
        <dbReference type="Proteomes" id="UP000593560"/>
    </source>
</evidence>
<comment type="caution">
    <text evidence="2">The sequence shown here is derived from an EMBL/GenBank/DDBJ whole genome shotgun (WGS) entry which is preliminary data.</text>
</comment>
<keyword evidence="1" id="KW-0812">Transmembrane</keyword>
<protein>
    <submittedName>
        <fullName evidence="2">Uncharacterized protein</fullName>
    </submittedName>
</protein>
<proteinExistence type="predicted"/>
<dbReference type="Pfam" id="PF14223">
    <property type="entry name" value="Retrotran_gag_2"/>
    <property type="match status" value="1"/>
</dbReference>
<feature type="transmembrane region" description="Helical" evidence="1">
    <location>
        <begin position="49"/>
        <end position="71"/>
    </location>
</feature>
<organism evidence="2 3">
    <name type="scientific">Gossypium harknessii</name>
    <dbReference type="NCBI Taxonomy" id="34285"/>
    <lineage>
        <taxon>Eukaryota</taxon>
        <taxon>Viridiplantae</taxon>
        <taxon>Streptophyta</taxon>
        <taxon>Embryophyta</taxon>
        <taxon>Tracheophyta</taxon>
        <taxon>Spermatophyta</taxon>
        <taxon>Magnoliopsida</taxon>
        <taxon>eudicotyledons</taxon>
        <taxon>Gunneridae</taxon>
        <taxon>Pentapetalae</taxon>
        <taxon>rosids</taxon>
        <taxon>malvids</taxon>
        <taxon>Malvales</taxon>
        <taxon>Malvaceae</taxon>
        <taxon>Malvoideae</taxon>
        <taxon>Gossypium</taxon>
    </lineage>
</organism>
<gene>
    <name evidence="2" type="ORF">Gohar_003302</name>
</gene>
<dbReference type="Proteomes" id="UP000593560">
    <property type="component" value="Unassembled WGS sequence"/>
</dbReference>
<dbReference type="PANTHER" id="PTHR47481:SF10">
    <property type="entry name" value="COPIA-LIKE POLYPROTEIN_RETROTRANSPOSON"/>
    <property type="match status" value="1"/>
</dbReference>
<feature type="non-terminal residue" evidence="2">
    <location>
        <position position="1"/>
    </location>
</feature>
<dbReference type="OrthoDB" id="1749397at2759"/>